<dbReference type="Proteomes" id="UP000012042">
    <property type="component" value="Plasmid pKB290-8"/>
</dbReference>
<gene>
    <name evidence="2" type="ORF">LVISKB_P8-0003</name>
</gene>
<feature type="transmembrane region" description="Helical" evidence="1">
    <location>
        <begin position="108"/>
        <end position="129"/>
    </location>
</feature>
<dbReference type="HOGENOM" id="CLU_1893528_0_0_9"/>
<keyword evidence="1" id="KW-0812">Transmembrane</keyword>
<accession>M5AHD4</accession>
<keyword evidence="1" id="KW-0472">Membrane</keyword>
<dbReference type="AlphaFoldDB" id="M5AHD4"/>
<evidence type="ECO:0000313" key="3">
    <source>
        <dbReference type="Proteomes" id="UP000012042"/>
    </source>
</evidence>
<proteinExistence type="predicted"/>
<protein>
    <submittedName>
        <fullName evidence="2">Uncharacterized protein</fullName>
    </submittedName>
</protein>
<keyword evidence="2" id="KW-0614">Plasmid</keyword>
<organism evidence="2 3">
    <name type="scientific">Levilactobacillus brevis KB290</name>
    <dbReference type="NCBI Taxonomy" id="1001583"/>
    <lineage>
        <taxon>Bacteria</taxon>
        <taxon>Bacillati</taxon>
        <taxon>Bacillota</taxon>
        <taxon>Bacilli</taxon>
        <taxon>Lactobacillales</taxon>
        <taxon>Lactobacillaceae</taxon>
        <taxon>Levilactobacillus</taxon>
    </lineage>
</organism>
<reference evidence="2 3" key="1">
    <citation type="journal article" date="2013" name="PLoS ONE">
        <title>Genomic Analysis by Deep Sequencing of the Probiotic Lactobacillus brevis KB290 Harboring Nine Plasmids Reveals Genomic Stability.</title>
        <authorList>
            <person name="Fukao M."/>
            <person name="Oshima K."/>
            <person name="Morita H."/>
            <person name="Toh H."/>
            <person name="Suda W."/>
            <person name="Kim S.W."/>
            <person name="Suzuki S."/>
            <person name="Yakabe T."/>
            <person name="Hattori M."/>
            <person name="Yajima N."/>
        </authorList>
    </citation>
    <scope>NUCLEOTIDE SEQUENCE [LARGE SCALE GENOMIC DNA]</scope>
    <source>
        <strain evidence="2 3">KB290</strain>
        <plasmid evidence="2">pKB290-8</plasmid>
    </source>
</reference>
<sequence length="134" mass="14768">MIFMKKVTDERLKAARVRSDSFLFYIQTSVLIVIVLFDYVTHGTSYVMRQPILGVLFFTLFLSGVRSMLIAKDYTNKHGLFTATVGIISVDLVGLVCILLNLNTAGTGIFAILLLSGSLIAFIIAFAILRKGQS</sequence>
<geneLocation type="plasmid" evidence="2 3">
    <name>pKB290-8</name>
</geneLocation>
<evidence type="ECO:0000313" key="2">
    <source>
        <dbReference type="EMBL" id="BAN08208.1"/>
    </source>
</evidence>
<dbReference type="EMBL" id="AP012175">
    <property type="protein sequence ID" value="BAN08208.1"/>
    <property type="molecule type" value="Genomic_DNA"/>
</dbReference>
<evidence type="ECO:0000256" key="1">
    <source>
        <dbReference type="SAM" id="Phobius"/>
    </source>
</evidence>
<feature type="transmembrane region" description="Helical" evidence="1">
    <location>
        <begin position="52"/>
        <end position="69"/>
    </location>
</feature>
<dbReference type="KEGG" id="lbk:LVISKB_P8-0003"/>
<name>M5AHD4_LEVBR</name>
<feature type="transmembrane region" description="Helical" evidence="1">
    <location>
        <begin position="21"/>
        <end position="40"/>
    </location>
</feature>
<keyword evidence="1" id="KW-1133">Transmembrane helix</keyword>
<feature type="transmembrane region" description="Helical" evidence="1">
    <location>
        <begin position="81"/>
        <end position="102"/>
    </location>
</feature>